<reference evidence="1 2" key="1">
    <citation type="submission" date="2009-03" db="EMBL/GenBank/DDBJ databases">
        <authorList>
            <person name="Warren W."/>
            <person name="Ye L."/>
            <person name="Minx P."/>
            <person name="Worley K."/>
            <person name="Gibbs R."/>
            <person name="Wilson R.K."/>
        </authorList>
    </citation>
    <scope>NUCLEOTIDE SEQUENCE [LARGE SCALE GENOMIC DNA]</scope>
</reference>
<dbReference type="PANTHER" id="PTHR46254:SF3">
    <property type="entry name" value="SECRETED PROTEIN"/>
    <property type="match status" value="1"/>
</dbReference>
<keyword evidence="2" id="KW-1185">Reference proteome</keyword>
<sequence length="93" mass="9980">TESCSVAQAGVRWRGFCSLQPPPPRFKPFSCLSFLSSWDYRHAPPCPANIFVFLVEVFASTKTGFCHVGQAGFELLTLNDPAASASQSAGIIG</sequence>
<evidence type="ECO:0000313" key="1">
    <source>
        <dbReference type="Ensembl" id="ENSCJAP00000088119.1"/>
    </source>
</evidence>
<reference evidence="1" key="3">
    <citation type="submission" date="2025-09" db="UniProtKB">
        <authorList>
            <consortium name="Ensembl"/>
        </authorList>
    </citation>
    <scope>IDENTIFICATION</scope>
</reference>
<dbReference type="AlphaFoldDB" id="A0A8I3W7D2"/>
<reference evidence="1" key="2">
    <citation type="submission" date="2025-08" db="UniProtKB">
        <authorList>
            <consortium name="Ensembl"/>
        </authorList>
    </citation>
    <scope>IDENTIFICATION</scope>
</reference>
<proteinExistence type="predicted"/>
<accession>A0A8I3W7D2</accession>
<dbReference type="Ensembl" id="ENSCJAT00000143969.1">
    <property type="protein sequence ID" value="ENSCJAP00000088119.1"/>
    <property type="gene ID" value="ENSCJAG00000073862.1"/>
</dbReference>
<dbReference type="PRINTS" id="PR02045">
    <property type="entry name" value="F138DOMAIN"/>
</dbReference>
<organism evidence="1 2">
    <name type="scientific">Callithrix jacchus</name>
    <name type="common">White-tufted-ear marmoset</name>
    <name type="synonym">Simia Jacchus</name>
    <dbReference type="NCBI Taxonomy" id="9483"/>
    <lineage>
        <taxon>Eukaryota</taxon>
        <taxon>Metazoa</taxon>
        <taxon>Chordata</taxon>
        <taxon>Craniata</taxon>
        <taxon>Vertebrata</taxon>
        <taxon>Euteleostomi</taxon>
        <taxon>Mammalia</taxon>
        <taxon>Eutheria</taxon>
        <taxon>Euarchontoglires</taxon>
        <taxon>Primates</taxon>
        <taxon>Haplorrhini</taxon>
        <taxon>Platyrrhini</taxon>
        <taxon>Cebidae</taxon>
        <taxon>Callitrichinae</taxon>
        <taxon>Callithrix</taxon>
        <taxon>Callithrix</taxon>
    </lineage>
</organism>
<dbReference type="PANTHER" id="PTHR46254">
    <property type="entry name" value="PROTEIN GVQW1-RELATED"/>
    <property type="match status" value="1"/>
</dbReference>
<dbReference type="Proteomes" id="UP000008225">
    <property type="component" value="Chromosome 20"/>
</dbReference>
<protein>
    <submittedName>
        <fullName evidence="1">Uncharacterized protein</fullName>
    </submittedName>
</protein>
<name>A0A8I3W7D2_CALJA</name>
<evidence type="ECO:0000313" key="2">
    <source>
        <dbReference type="Proteomes" id="UP000008225"/>
    </source>
</evidence>
<dbReference type="GeneTree" id="ENSGT00940000161627"/>